<evidence type="ECO:0000313" key="3">
    <source>
        <dbReference type="Proteomes" id="UP000887116"/>
    </source>
</evidence>
<evidence type="ECO:0000313" key="2">
    <source>
        <dbReference type="EMBL" id="GFQ76958.1"/>
    </source>
</evidence>
<feature type="compositionally biased region" description="Basic residues" evidence="1">
    <location>
        <begin position="84"/>
        <end position="94"/>
    </location>
</feature>
<reference evidence="2" key="1">
    <citation type="submission" date="2020-07" db="EMBL/GenBank/DDBJ databases">
        <title>Multicomponent nature underlies the extraordinary mechanical properties of spider dragline silk.</title>
        <authorList>
            <person name="Kono N."/>
            <person name="Nakamura H."/>
            <person name="Mori M."/>
            <person name="Yoshida Y."/>
            <person name="Ohtoshi R."/>
            <person name="Malay A.D."/>
            <person name="Moran D.A.P."/>
            <person name="Tomita M."/>
            <person name="Numata K."/>
            <person name="Arakawa K."/>
        </authorList>
    </citation>
    <scope>NUCLEOTIDE SEQUENCE</scope>
</reference>
<organism evidence="2 3">
    <name type="scientific">Trichonephila clavata</name>
    <name type="common">Joro spider</name>
    <name type="synonym">Nephila clavata</name>
    <dbReference type="NCBI Taxonomy" id="2740835"/>
    <lineage>
        <taxon>Eukaryota</taxon>
        <taxon>Metazoa</taxon>
        <taxon>Ecdysozoa</taxon>
        <taxon>Arthropoda</taxon>
        <taxon>Chelicerata</taxon>
        <taxon>Arachnida</taxon>
        <taxon>Araneae</taxon>
        <taxon>Araneomorphae</taxon>
        <taxon>Entelegynae</taxon>
        <taxon>Araneoidea</taxon>
        <taxon>Nephilidae</taxon>
        <taxon>Trichonephila</taxon>
    </lineage>
</organism>
<proteinExistence type="predicted"/>
<feature type="region of interest" description="Disordered" evidence="1">
    <location>
        <begin position="75"/>
        <end position="94"/>
    </location>
</feature>
<dbReference type="AlphaFoldDB" id="A0A8X6FD04"/>
<dbReference type="OrthoDB" id="10400667at2759"/>
<accession>A0A8X6FD04</accession>
<protein>
    <submittedName>
        <fullName evidence="2">Uncharacterized protein</fullName>
    </submittedName>
</protein>
<dbReference type="EMBL" id="BMAO01021713">
    <property type="protein sequence ID" value="GFQ76958.1"/>
    <property type="molecule type" value="Genomic_DNA"/>
</dbReference>
<evidence type="ECO:0000256" key="1">
    <source>
        <dbReference type="SAM" id="MobiDB-lite"/>
    </source>
</evidence>
<dbReference type="Proteomes" id="UP000887116">
    <property type="component" value="Unassembled WGS sequence"/>
</dbReference>
<sequence>MSHLKQQIRIRLVNICFSILLSARQGGTTESLSASSVDFPSPPTALGGVRFFRSLVSGHRICKSSSLERNPGNWVFSPETAKSVQKKPRHAHAR</sequence>
<comment type="caution">
    <text evidence="2">The sequence shown here is derived from an EMBL/GenBank/DDBJ whole genome shotgun (WGS) entry which is preliminary data.</text>
</comment>
<name>A0A8X6FD04_TRICU</name>
<gene>
    <name evidence="2" type="ORF">TNCT_485101</name>
</gene>
<keyword evidence="3" id="KW-1185">Reference proteome</keyword>